<dbReference type="Gene3D" id="3.60.10.10">
    <property type="entry name" value="Endonuclease/exonuclease/phosphatase"/>
    <property type="match status" value="1"/>
</dbReference>
<dbReference type="OrthoDB" id="9803914at2"/>
<keyword evidence="6" id="KW-0464">Manganese</keyword>
<evidence type="ECO:0000256" key="2">
    <source>
        <dbReference type="ARBA" id="ARBA00022723"/>
    </source>
</evidence>
<dbReference type="InterPro" id="IPR005135">
    <property type="entry name" value="Endo/exonuclease/phosphatase"/>
</dbReference>
<accession>A0A1G6RC42</accession>
<gene>
    <name evidence="9" type="ORF">SAMN05216270_101394</name>
</gene>
<feature type="binding site" evidence="6">
    <location>
        <position position="34"/>
    </location>
    <ligand>
        <name>Mg(2+)</name>
        <dbReference type="ChEBI" id="CHEBI:18420"/>
        <label>1</label>
    </ligand>
</feature>
<keyword evidence="3" id="KW-0378">Hydrolase</keyword>
<proteinExistence type="inferred from homology"/>
<dbReference type="NCBIfam" id="TIGR00195">
    <property type="entry name" value="exoDNase_III"/>
    <property type="match status" value="1"/>
</dbReference>
<dbReference type="EMBL" id="FNAD01000001">
    <property type="protein sequence ID" value="SDD01617.1"/>
    <property type="molecule type" value="Genomic_DNA"/>
</dbReference>
<evidence type="ECO:0000256" key="4">
    <source>
        <dbReference type="ARBA" id="ARBA00022842"/>
    </source>
</evidence>
<keyword evidence="10" id="KW-1185">Reference proteome</keyword>
<dbReference type="STRING" id="58114.SAMN05216270_101394"/>
<dbReference type="Pfam" id="PF03372">
    <property type="entry name" value="Exo_endo_phos"/>
    <property type="match status" value="1"/>
</dbReference>
<feature type="binding site" evidence="6">
    <location>
        <position position="149"/>
    </location>
    <ligand>
        <name>Mg(2+)</name>
        <dbReference type="ChEBI" id="CHEBI:18420"/>
        <label>1</label>
    </ligand>
</feature>
<dbReference type="PANTHER" id="PTHR43250">
    <property type="entry name" value="EXODEOXYRIBONUCLEASE III"/>
    <property type="match status" value="1"/>
</dbReference>
<keyword evidence="2 6" id="KW-0479">Metal-binding</keyword>
<feature type="domain" description="Endonuclease/exonuclease/phosphatase" evidence="8">
    <location>
        <begin position="4"/>
        <end position="250"/>
    </location>
</feature>
<dbReference type="PANTHER" id="PTHR43250:SF2">
    <property type="entry name" value="EXODEOXYRIBONUCLEASE III"/>
    <property type="match status" value="1"/>
</dbReference>
<dbReference type="GO" id="GO:0003677">
    <property type="term" value="F:DNA binding"/>
    <property type="evidence" value="ECO:0007669"/>
    <property type="project" value="InterPro"/>
</dbReference>
<evidence type="ECO:0000256" key="6">
    <source>
        <dbReference type="PIRSR" id="PIRSR604808-2"/>
    </source>
</evidence>
<dbReference type="RefSeq" id="WP_091027522.1">
    <property type="nucleotide sequence ID" value="NZ_FNAD01000001.1"/>
</dbReference>
<dbReference type="NCBIfam" id="TIGR00633">
    <property type="entry name" value="xth"/>
    <property type="match status" value="1"/>
</dbReference>
<evidence type="ECO:0000256" key="7">
    <source>
        <dbReference type="PIRSR" id="PIRSR604808-3"/>
    </source>
</evidence>
<comment type="similarity">
    <text evidence="1">Belongs to the DNA repair enzymes AP/ExoA family.</text>
</comment>
<dbReference type="SUPFAM" id="SSF56219">
    <property type="entry name" value="DNase I-like"/>
    <property type="match status" value="1"/>
</dbReference>
<evidence type="ECO:0000256" key="3">
    <source>
        <dbReference type="ARBA" id="ARBA00022801"/>
    </source>
</evidence>
<dbReference type="InterPro" id="IPR020847">
    <property type="entry name" value="AP_endonuclease_F1_BS"/>
</dbReference>
<evidence type="ECO:0000313" key="10">
    <source>
        <dbReference type="Proteomes" id="UP000198949"/>
    </source>
</evidence>
<feature type="binding site" evidence="6">
    <location>
        <position position="250"/>
    </location>
    <ligand>
        <name>Mg(2+)</name>
        <dbReference type="ChEBI" id="CHEBI:18420"/>
        <label>1</label>
    </ligand>
</feature>
<dbReference type="GO" id="GO:0008311">
    <property type="term" value="F:double-stranded DNA 3'-5' DNA exonuclease activity"/>
    <property type="evidence" value="ECO:0007669"/>
    <property type="project" value="InterPro"/>
</dbReference>
<feature type="site" description="Important for catalytic activity" evidence="7">
    <location>
        <position position="220"/>
    </location>
</feature>
<dbReference type="GO" id="GO:0046872">
    <property type="term" value="F:metal ion binding"/>
    <property type="evidence" value="ECO:0007669"/>
    <property type="project" value="UniProtKB-KW"/>
</dbReference>
<dbReference type="GO" id="GO:0004519">
    <property type="term" value="F:endonuclease activity"/>
    <property type="evidence" value="ECO:0007669"/>
    <property type="project" value="InterPro"/>
</dbReference>
<evidence type="ECO:0000256" key="1">
    <source>
        <dbReference type="ARBA" id="ARBA00007092"/>
    </source>
</evidence>
<feature type="active site" evidence="5">
    <location>
        <position position="108"/>
    </location>
</feature>
<dbReference type="InterPro" id="IPR037493">
    <property type="entry name" value="ExoIII-like"/>
</dbReference>
<dbReference type="InterPro" id="IPR036691">
    <property type="entry name" value="Endo/exonu/phosph_ase_sf"/>
</dbReference>
<feature type="active site" description="Proton donor/acceptor" evidence="5">
    <location>
        <position position="149"/>
    </location>
</feature>
<name>A0A1G6RC42_9ACTN</name>
<evidence type="ECO:0000256" key="5">
    <source>
        <dbReference type="PIRSR" id="PIRSR604808-1"/>
    </source>
</evidence>
<feature type="binding site" evidence="6">
    <location>
        <position position="7"/>
    </location>
    <ligand>
        <name>Mg(2+)</name>
        <dbReference type="ChEBI" id="CHEBI:18420"/>
        <label>1</label>
    </ligand>
</feature>
<evidence type="ECO:0000313" key="9">
    <source>
        <dbReference type="EMBL" id="SDD01617.1"/>
    </source>
</evidence>
<feature type="binding site" evidence="6">
    <location>
        <position position="151"/>
    </location>
    <ligand>
        <name>Mg(2+)</name>
        <dbReference type="ChEBI" id="CHEBI:18420"/>
        <label>1</label>
    </ligand>
</feature>
<protein>
    <submittedName>
        <fullName evidence="9">Exodeoxyribonuclease-3</fullName>
    </submittedName>
</protein>
<evidence type="ECO:0000259" key="8">
    <source>
        <dbReference type="Pfam" id="PF03372"/>
    </source>
</evidence>
<feature type="binding site" evidence="6">
    <location>
        <position position="249"/>
    </location>
    <ligand>
        <name>Mg(2+)</name>
        <dbReference type="ChEBI" id="CHEBI:18420"/>
        <label>1</label>
    </ligand>
</feature>
<dbReference type="PROSITE" id="PS51435">
    <property type="entry name" value="AP_NUCLEASE_F1_4"/>
    <property type="match status" value="1"/>
</dbReference>
<reference evidence="10" key="1">
    <citation type="submission" date="2016-10" db="EMBL/GenBank/DDBJ databases">
        <authorList>
            <person name="Varghese N."/>
            <person name="Submissions S."/>
        </authorList>
    </citation>
    <scope>NUCLEOTIDE SEQUENCE [LARGE SCALE GENOMIC DNA]</scope>
    <source>
        <strain evidence="10">CGMCC 4.3516</strain>
    </source>
</reference>
<feature type="active site" description="Proton acceptor" evidence="5">
    <location>
        <position position="250"/>
    </location>
</feature>
<keyword evidence="4 6" id="KW-0460">Magnesium</keyword>
<dbReference type="AlphaFoldDB" id="A0A1G6RC42"/>
<feature type="site" description="Interaction with DNA substrate" evidence="7">
    <location>
        <position position="250"/>
    </location>
</feature>
<dbReference type="GO" id="GO:0006281">
    <property type="term" value="P:DNA repair"/>
    <property type="evidence" value="ECO:0007669"/>
    <property type="project" value="InterPro"/>
</dbReference>
<sequence>MRVATWNINSLKARLDRLLAWLETAEPDVVCVQELKCATADVPVDAIAAAGYETAASGSGRWNGVAILSRVGISDVRTGIAGQPDFADQTEARAITATCGPVRVQSLYIPNGRDVADPHFAYKLAFLKALAADAAADAAGTVPFAAVGDYNICPTDDDIWDVDEWAGTTHITQDERDALDAVKAAGLADVHPRALKYDQPFTFWDYRNLDFPKNRGLRIDLALANPAFAAAVTDAYVDRNERKGKGASDHAPLVIDLDL</sequence>
<organism evidence="9 10">
    <name type="scientific">Glycomyces harbinensis</name>
    <dbReference type="NCBI Taxonomy" id="58114"/>
    <lineage>
        <taxon>Bacteria</taxon>
        <taxon>Bacillati</taxon>
        <taxon>Actinomycetota</taxon>
        <taxon>Actinomycetes</taxon>
        <taxon>Glycomycetales</taxon>
        <taxon>Glycomycetaceae</taxon>
        <taxon>Glycomyces</taxon>
    </lineage>
</organism>
<comment type="cofactor">
    <cofactor evidence="6">
        <name>Mg(2+)</name>
        <dbReference type="ChEBI" id="CHEBI:18420"/>
    </cofactor>
    <cofactor evidence="6">
        <name>Mn(2+)</name>
        <dbReference type="ChEBI" id="CHEBI:29035"/>
    </cofactor>
    <text evidence="6">Probably binds two magnesium or manganese ions per subunit.</text>
</comment>
<dbReference type="InterPro" id="IPR004808">
    <property type="entry name" value="AP_endonuc_1"/>
</dbReference>
<dbReference type="Proteomes" id="UP000198949">
    <property type="component" value="Unassembled WGS sequence"/>
</dbReference>
<feature type="site" description="Transition state stabilizer" evidence="7">
    <location>
        <position position="151"/>
    </location>
</feature>
<dbReference type="PROSITE" id="PS00726">
    <property type="entry name" value="AP_NUCLEASE_F1_1"/>
    <property type="match status" value="1"/>
</dbReference>